<name>A0A5E7E6H7_PSEFL</name>
<dbReference type="AlphaFoldDB" id="A0A5E7E6H7"/>
<keyword evidence="1" id="KW-1133">Transmembrane helix</keyword>
<keyword evidence="1" id="KW-0472">Membrane</keyword>
<evidence type="ECO:0000256" key="1">
    <source>
        <dbReference type="SAM" id="Phobius"/>
    </source>
</evidence>
<protein>
    <submittedName>
        <fullName evidence="2">Uncharacterized protein</fullName>
    </submittedName>
</protein>
<dbReference type="RefSeq" id="WP_191636234.1">
    <property type="nucleotide sequence ID" value="NZ_CABVHY010000023.1"/>
</dbReference>
<feature type="transmembrane region" description="Helical" evidence="1">
    <location>
        <begin position="32"/>
        <end position="50"/>
    </location>
</feature>
<proteinExistence type="predicted"/>
<evidence type="ECO:0000313" key="2">
    <source>
        <dbReference type="EMBL" id="VVO22326.1"/>
    </source>
</evidence>
<reference evidence="2 3" key="1">
    <citation type="submission" date="2019-09" db="EMBL/GenBank/DDBJ databases">
        <authorList>
            <person name="Chandra G."/>
            <person name="Truman W A."/>
        </authorList>
    </citation>
    <scope>NUCLEOTIDE SEQUENCE [LARGE SCALE GENOMIC DNA]</scope>
    <source>
        <strain evidence="2">PS723</strain>
    </source>
</reference>
<keyword evidence="1" id="KW-0812">Transmembrane</keyword>
<dbReference type="EMBL" id="CABVHY010000023">
    <property type="protein sequence ID" value="VVO22326.1"/>
    <property type="molecule type" value="Genomic_DNA"/>
</dbReference>
<accession>A0A5E7E6H7</accession>
<dbReference type="Proteomes" id="UP000379480">
    <property type="component" value="Unassembled WGS sequence"/>
</dbReference>
<organism evidence="2 3">
    <name type="scientific">Pseudomonas fluorescens</name>
    <dbReference type="NCBI Taxonomy" id="294"/>
    <lineage>
        <taxon>Bacteria</taxon>
        <taxon>Pseudomonadati</taxon>
        <taxon>Pseudomonadota</taxon>
        <taxon>Gammaproteobacteria</taxon>
        <taxon>Pseudomonadales</taxon>
        <taxon>Pseudomonadaceae</taxon>
        <taxon>Pseudomonas</taxon>
    </lineage>
</organism>
<feature type="transmembrane region" description="Helical" evidence="1">
    <location>
        <begin position="7"/>
        <end position="26"/>
    </location>
</feature>
<sequence>MNPLHVYIFTALAGFSVGVAGVYVLFGLGWSLLAGGASLLLIAGFVRKGLTGD</sequence>
<gene>
    <name evidence="2" type="ORF">PS723_04311</name>
</gene>
<evidence type="ECO:0000313" key="3">
    <source>
        <dbReference type="Proteomes" id="UP000379480"/>
    </source>
</evidence>